<dbReference type="RefSeq" id="XP_018650053.1">
    <property type="nucleotide sequence ID" value="XM_018795774.1"/>
</dbReference>
<dbReference type="InParanoid" id="G4VC05"/>
<accession>G4VC05</accession>
<dbReference type="HOGENOM" id="CLU_960812_0_0_1"/>
<dbReference type="KEGG" id="smm:Smp_148390"/>
<dbReference type="AlphaFoldDB" id="G4VC05"/>
<evidence type="ECO:0000256" key="1">
    <source>
        <dbReference type="SAM" id="Phobius"/>
    </source>
</evidence>
<reference evidence="2" key="1">
    <citation type="submission" date="2018-12" db="UniProtKB">
        <authorList>
            <consortium name="WormBaseParasite"/>
        </authorList>
    </citation>
    <scope>IDENTIFICATION</scope>
    <source>
        <strain evidence="2">Puerto Rican</strain>
    </source>
</reference>
<evidence type="ECO:0000313" key="2">
    <source>
        <dbReference type="WBParaSite" id="Smp_148390.1"/>
    </source>
</evidence>
<dbReference type="GeneID" id="8341831"/>
<keyword evidence="1" id="KW-0472">Membrane</keyword>
<keyword evidence="1" id="KW-1133">Transmembrane helix</keyword>
<proteinExistence type="predicted"/>
<keyword evidence="1" id="KW-0812">Transmembrane</keyword>
<feature type="transmembrane region" description="Helical" evidence="1">
    <location>
        <begin position="12"/>
        <end position="32"/>
    </location>
</feature>
<protein>
    <submittedName>
        <fullName evidence="2">Uncharacterized protein</fullName>
    </submittedName>
</protein>
<sequence length="290" mass="32001">MKVVYVIRKLSVNFIFQLIVNFITLCATYGQIQMELSDQNGINSGLGYSSVLPGDSVQVTQMGPTTLNSVSDSSQISTPVQSTGNVGAENVGSGDYALEAQTSNIQPASSVVGIFPSYRPQYGFPGYLPNVFPGKGVVPSISSPSENIVVASFPGNTPSITQPGGVLPMTSGVKPGSSVSPTATLTQQTVQSVLSYLALNHPEIFHKSLYPKPYQKPYAGSYVPRWLREIQPSYKYGDDGVIQPYGDFYQPDPYDYYDPVDLDPHYWPRRRKPLGMLKRRRRYNLYKRFT</sequence>
<dbReference type="WBParaSite" id="Smp_148390.1">
    <property type="protein sequence ID" value="Smp_148390.1"/>
    <property type="gene ID" value="Smp_148390"/>
</dbReference>
<dbReference type="OrthoDB" id="6249972at2759"/>
<organism evidence="2">
    <name type="scientific">Schistosoma mansoni</name>
    <name type="common">Blood fluke</name>
    <dbReference type="NCBI Taxonomy" id="6183"/>
    <lineage>
        <taxon>Eukaryota</taxon>
        <taxon>Metazoa</taxon>
        <taxon>Spiralia</taxon>
        <taxon>Lophotrochozoa</taxon>
        <taxon>Platyhelminthes</taxon>
        <taxon>Trematoda</taxon>
        <taxon>Digenea</taxon>
        <taxon>Strigeidida</taxon>
        <taxon>Schistosomatoidea</taxon>
        <taxon>Schistosomatidae</taxon>
        <taxon>Schistosoma</taxon>
    </lineage>
</organism>
<dbReference type="CTD" id="8341831"/>
<name>G4VC05_SCHMA</name>